<evidence type="ECO:0000313" key="3">
    <source>
        <dbReference type="Proteomes" id="UP001567538"/>
    </source>
</evidence>
<protein>
    <recommendedName>
        <fullName evidence="4">Glycine-rich protein</fullName>
    </recommendedName>
</protein>
<dbReference type="Proteomes" id="UP001567538">
    <property type="component" value="Unassembled WGS sequence"/>
</dbReference>
<gene>
    <name evidence="2" type="ORF">AAHA92_30266</name>
</gene>
<dbReference type="EMBL" id="JBEAFC010000011">
    <property type="protein sequence ID" value="KAL1537784.1"/>
    <property type="molecule type" value="Genomic_DNA"/>
</dbReference>
<keyword evidence="3" id="KW-1185">Reference proteome</keyword>
<feature type="chain" id="PRO_5044816735" description="Glycine-rich protein" evidence="1">
    <location>
        <begin position="23"/>
        <end position="76"/>
    </location>
</feature>
<evidence type="ECO:0000313" key="2">
    <source>
        <dbReference type="EMBL" id="KAL1537784.1"/>
    </source>
</evidence>
<reference evidence="2 3" key="1">
    <citation type="submission" date="2024-06" db="EMBL/GenBank/DDBJ databases">
        <title>A chromosome level genome sequence of Diviner's sage (Salvia divinorum).</title>
        <authorList>
            <person name="Ford S.A."/>
            <person name="Ro D.-K."/>
            <person name="Ness R.W."/>
            <person name="Phillips M.A."/>
        </authorList>
    </citation>
    <scope>NUCLEOTIDE SEQUENCE [LARGE SCALE GENOMIC DNA]</scope>
    <source>
        <strain evidence="2">SAF-2024a</strain>
        <tissue evidence="2">Leaf</tissue>
    </source>
</reference>
<accession>A0ABD1G109</accession>
<sequence>MASKMVLVFVVMSALIFTSSTARMLGGSAINNEKDVIIIRDPDVGGGFGERIGEEGGYRYGGGVREGTGIVGGEIP</sequence>
<keyword evidence="1" id="KW-0732">Signal</keyword>
<dbReference type="AlphaFoldDB" id="A0ABD1G109"/>
<proteinExistence type="predicted"/>
<organism evidence="2 3">
    <name type="scientific">Salvia divinorum</name>
    <name type="common">Maria pastora</name>
    <name type="synonym">Diviner's sage</name>
    <dbReference type="NCBI Taxonomy" id="28513"/>
    <lineage>
        <taxon>Eukaryota</taxon>
        <taxon>Viridiplantae</taxon>
        <taxon>Streptophyta</taxon>
        <taxon>Embryophyta</taxon>
        <taxon>Tracheophyta</taxon>
        <taxon>Spermatophyta</taxon>
        <taxon>Magnoliopsida</taxon>
        <taxon>eudicotyledons</taxon>
        <taxon>Gunneridae</taxon>
        <taxon>Pentapetalae</taxon>
        <taxon>asterids</taxon>
        <taxon>lamiids</taxon>
        <taxon>Lamiales</taxon>
        <taxon>Lamiaceae</taxon>
        <taxon>Nepetoideae</taxon>
        <taxon>Mentheae</taxon>
        <taxon>Salviinae</taxon>
        <taxon>Salvia</taxon>
        <taxon>Salvia subgen. Calosphace</taxon>
    </lineage>
</organism>
<comment type="caution">
    <text evidence="2">The sequence shown here is derived from an EMBL/GenBank/DDBJ whole genome shotgun (WGS) entry which is preliminary data.</text>
</comment>
<evidence type="ECO:0000256" key="1">
    <source>
        <dbReference type="SAM" id="SignalP"/>
    </source>
</evidence>
<name>A0ABD1G109_SALDI</name>
<evidence type="ECO:0008006" key="4">
    <source>
        <dbReference type="Google" id="ProtNLM"/>
    </source>
</evidence>
<feature type="signal peptide" evidence="1">
    <location>
        <begin position="1"/>
        <end position="22"/>
    </location>
</feature>